<comment type="caution">
    <text evidence="1">The sequence shown here is derived from an EMBL/GenBank/DDBJ whole genome shotgun (WGS) entry which is preliminary data.</text>
</comment>
<evidence type="ECO:0000313" key="1">
    <source>
        <dbReference type="EMBL" id="RXJ54554.1"/>
    </source>
</evidence>
<organism evidence="1 2">
    <name type="scientific">Candidatus Marinarcus aquaticus</name>
    <dbReference type="NCBI Taxonomy" id="2044504"/>
    <lineage>
        <taxon>Bacteria</taxon>
        <taxon>Pseudomonadati</taxon>
        <taxon>Campylobacterota</taxon>
        <taxon>Epsilonproteobacteria</taxon>
        <taxon>Campylobacterales</taxon>
        <taxon>Arcobacteraceae</taxon>
        <taxon>Candidatus Marinarcus</taxon>
    </lineage>
</organism>
<protein>
    <submittedName>
        <fullName evidence="1">Uncharacterized protein</fullName>
    </submittedName>
</protein>
<dbReference type="EMBL" id="PDKN01000009">
    <property type="protein sequence ID" value="RXJ54554.1"/>
    <property type="molecule type" value="Genomic_DNA"/>
</dbReference>
<sequence>MKKSIDFLEQLSNENYSKITHLRFNNNINESTKQIKARIDILNWANEMVYFYIKKEKGFLEEFLNEIKLQKNQISIIKEGEYKKALLAQLDQLEKEINDRINSGK</sequence>
<dbReference type="AlphaFoldDB" id="A0A4Q0XMN0"/>
<gene>
    <name evidence="1" type="ORF">CRV04_10990</name>
</gene>
<accession>A0A4Q0XMN0</accession>
<keyword evidence="2" id="KW-1185">Reference proteome</keyword>
<name>A0A4Q0XMN0_9BACT</name>
<dbReference type="RefSeq" id="WP_128996901.1">
    <property type="nucleotide sequence ID" value="NZ_PDKN01000009.1"/>
</dbReference>
<reference evidence="1 2" key="1">
    <citation type="submission" date="2017-10" db="EMBL/GenBank/DDBJ databases">
        <title>Genomics of the genus Arcobacter.</title>
        <authorList>
            <person name="Perez-Cataluna A."/>
            <person name="Figueras M.J."/>
        </authorList>
    </citation>
    <scope>NUCLEOTIDE SEQUENCE [LARGE SCALE GENOMIC DNA]</scope>
    <source>
        <strain evidence="1 2">CECT 8987</strain>
    </source>
</reference>
<proteinExistence type="predicted"/>
<evidence type="ECO:0000313" key="2">
    <source>
        <dbReference type="Proteomes" id="UP000290657"/>
    </source>
</evidence>
<dbReference type="Proteomes" id="UP000290657">
    <property type="component" value="Unassembled WGS sequence"/>
</dbReference>